<evidence type="ECO:0000313" key="2">
    <source>
        <dbReference type="Proteomes" id="UP000053105"/>
    </source>
</evidence>
<accession>A0A0N0BE31</accession>
<dbReference type="Proteomes" id="UP000053105">
    <property type="component" value="Unassembled WGS sequence"/>
</dbReference>
<proteinExistence type="predicted"/>
<reference evidence="1 2" key="1">
    <citation type="submission" date="2015-07" db="EMBL/GenBank/DDBJ databases">
        <title>The genome of Melipona quadrifasciata.</title>
        <authorList>
            <person name="Pan H."/>
            <person name="Kapheim K."/>
        </authorList>
    </citation>
    <scope>NUCLEOTIDE SEQUENCE [LARGE SCALE GENOMIC DNA]</scope>
    <source>
        <strain evidence="1">0111107301</strain>
        <tissue evidence="1">Whole body</tissue>
    </source>
</reference>
<protein>
    <submittedName>
        <fullName evidence="1">Uncharacterized protein</fullName>
    </submittedName>
</protein>
<dbReference type="EMBL" id="KQ435840">
    <property type="protein sequence ID" value="KOX71318.1"/>
    <property type="molecule type" value="Genomic_DNA"/>
</dbReference>
<gene>
    <name evidence="1" type="ORF">WN51_01591</name>
</gene>
<keyword evidence="2" id="KW-1185">Reference proteome</keyword>
<name>A0A0N0BE31_9HYME</name>
<sequence>MTVICRFSITIFQFLNYSGQLDDHVPELSSFLVSRDSSHDGHQRATIYSSL</sequence>
<dbReference type="AlphaFoldDB" id="A0A0N0BE31"/>
<evidence type="ECO:0000313" key="1">
    <source>
        <dbReference type="EMBL" id="KOX71318.1"/>
    </source>
</evidence>
<organism evidence="1 2">
    <name type="scientific">Melipona quadrifasciata</name>
    <dbReference type="NCBI Taxonomy" id="166423"/>
    <lineage>
        <taxon>Eukaryota</taxon>
        <taxon>Metazoa</taxon>
        <taxon>Ecdysozoa</taxon>
        <taxon>Arthropoda</taxon>
        <taxon>Hexapoda</taxon>
        <taxon>Insecta</taxon>
        <taxon>Pterygota</taxon>
        <taxon>Neoptera</taxon>
        <taxon>Endopterygota</taxon>
        <taxon>Hymenoptera</taxon>
        <taxon>Apocrita</taxon>
        <taxon>Aculeata</taxon>
        <taxon>Apoidea</taxon>
        <taxon>Anthophila</taxon>
        <taxon>Apidae</taxon>
        <taxon>Melipona</taxon>
    </lineage>
</organism>